<protein>
    <recommendedName>
        <fullName evidence="1">RNA-directed DNA polymerase</fullName>
        <ecNumber evidence="1">2.7.7.49</ecNumber>
    </recommendedName>
</protein>
<dbReference type="Pfam" id="PF00078">
    <property type="entry name" value="RVT_1"/>
    <property type="match status" value="1"/>
</dbReference>
<dbReference type="GO" id="GO:0003964">
    <property type="term" value="F:RNA-directed DNA polymerase activity"/>
    <property type="evidence" value="ECO:0007669"/>
    <property type="project" value="UniProtKB-EC"/>
</dbReference>
<dbReference type="Pfam" id="PF00665">
    <property type="entry name" value="rve"/>
    <property type="match status" value="1"/>
</dbReference>
<proteinExistence type="predicted"/>
<dbReference type="InterPro" id="IPR000477">
    <property type="entry name" value="RT_dom"/>
</dbReference>
<evidence type="ECO:0000256" key="5">
    <source>
        <dbReference type="ARBA" id="ARBA00022759"/>
    </source>
</evidence>
<dbReference type="CDD" id="cd09274">
    <property type="entry name" value="RNase_HI_RT_Ty3"/>
    <property type="match status" value="1"/>
</dbReference>
<dbReference type="InterPro" id="IPR041577">
    <property type="entry name" value="RT_RNaseH_2"/>
</dbReference>
<accession>A0A8S4GGJ5</accession>
<dbReference type="EMBL" id="CAJHNJ030000472">
    <property type="protein sequence ID" value="CAG9137978.1"/>
    <property type="molecule type" value="Genomic_DNA"/>
</dbReference>
<evidence type="ECO:0000256" key="1">
    <source>
        <dbReference type="ARBA" id="ARBA00012493"/>
    </source>
</evidence>
<dbReference type="EC" id="2.7.7.49" evidence="1"/>
<feature type="region of interest" description="Disordered" evidence="7">
    <location>
        <begin position="213"/>
        <end position="237"/>
    </location>
</feature>
<dbReference type="Gene3D" id="3.30.70.270">
    <property type="match status" value="2"/>
</dbReference>
<dbReference type="SUPFAM" id="SSF56672">
    <property type="entry name" value="DNA/RNA polymerases"/>
    <property type="match status" value="1"/>
</dbReference>
<dbReference type="GO" id="GO:0042575">
    <property type="term" value="C:DNA polymerase complex"/>
    <property type="evidence" value="ECO:0007669"/>
    <property type="project" value="UniProtKB-ARBA"/>
</dbReference>
<dbReference type="Gene3D" id="1.10.340.70">
    <property type="match status" value="1"/>
</dbReference>
<dbReference type="FunFam" id="3.30.70.270:FF:000026">
    <property type="entry name" value="Transposon Ty3-G Gag-Pol polyprotein"/>
    <property type="match status" value="1"/>
</dbReference>
<dbReference type="InterPro" id="IPR043502">
    <property type="entry name" value="DNA/RNA_pol_sf"/>
</dbReference>
<dbReference type="PROSITE" id="PS50878">
    <property type="entry name" value="RT_POL"/>
    <property type="match status" value="1"/>
</dbReference>
<dbReference type="InterPro" id="IPR001584">
    <property type="entry name" value="Integrase_cat-core"/>
</dbReference>
<organism evidence="10 11">
    <name type="scientific">Plutella xylostella</name>
    <name type="common">Diamondback moth</name>
    <name type="synonym">Plutella maculipennis</name>
    <dbReference type="NCBI Taxonomy" id="51655"/>
    <lineage>
        <taxon>Eukaryota</taxon>
        <taxon>Metazoa</taxon>
        <taxon>Ecdysozoa</taxon>
        <taxon>Arthropoda</taxon>
        <taxon>Hexapoda</taxon>
        <taxon>Insecta</taxon>
        <taxon>Pterygota</taxon>
        <taxon>Neoptera</taxon>
        <taxon>Endopterygota</taxon>
        <taxon>Lepidoptera</taxon>
        <taxon>Glossata</taxon>
        <taxon>Ditrysia</taxon>
        <taxon>Yponomeutoidea</taxon>
        <taxon>Plutellidae</taxon>
        <taxon>Plutella</taxon>
    </lineage>
</organism>
<evidence type="ECO:0000256" key="6">
    <source>
        <dbReference type="ARBA" id="ARBA00023268"/>
    </source>
</evidence>
<dbReference type="InterPro" id="IPR021109">
    <property type="entry name" value="Peptidase_aspartic_dom_sf"/>
</dbReference>
<dbReference type="PANTHER" id="PTHR37984">
    <property type="entry name" value="PROTEIN CBG26694"/>
    <property type="match status" value="1"/>
</dbReference>
<evidence type="ECO:0000256" key="2">
    <source>
        <dbReference type="ARBA" id="ARBA00022679"/>
    </source>
</evidence>
<comment type="caution">
    <text evidence="10">The sequence shown here is derived from an EMBL/GenBank/DDBJ whole genome shotgun (WGS) entry which is preliminary data.</text>
</comment>
<reference evidence="10" key="1">
    <citation type="submission" date="2020-11" db="EMBL/GenBank/DDBJ databases">
        <authorList>
            <person name="Whiteford S."/>
        </authorList>
    </citation>
    <scope>NUCLEOTIDE SEQUENCE</scope>
</reference>
<keyword evidence="4" id="KW-0540">Nuclease</keyword>
<feature type="compositionally biased region" description="Basic residues" evidence="7">
    <location>
        <begin position="1457"/>
        <end position="1482"/>
    </location>
</feature>
<evidence type="ECO:0000259" key="8">
    <source>
        <dbReference type="PROSITE" id="PS50878"/>
    </source>
</evidence>
<feature type="region of interest" description="Disordered" evidence="7">
    <location>
        <begin position="1340"/>
        <end position="1505"/>
    </location>
</feature>
<evidence type="ECO:0000259" key="9">
    <source>
        <dbReference type="PROSITE" id="PS50994"/>
    </source>
</evidence>
<keyword evidence="5" id="KW-0255">Endonuclease</keyword>
<dbReference type="GO" id="GO:0015074">
    <property type="term" value="P:DNA integration"/>
    <property type="evidence" value="ECO:0007669"/>
    <property type="project" value="InterPro"/>
</dbReference>
<dbReference type="PANTHER" id="PTHR37984:SF5">
    <property type="entry name" value="PROTEIN NYNRIN-LIKE"/>
    <property type="match status" value="1"/>
</dbReference>
<dbReference type="InterPro" id="IPR043128">
    <property type="entry name" value="Rev_trsase/Diguanyl_cyclase"/>
</dbReference>
<dbReference type="InterPro" id="IPR036397">
    <property type="entry name" value="RNaseH_sf"/>
</dbReference>
<evidence type="ECO:0000313" key="11">
    <source>
        <dbReference type="Proteomes" id="UP000653454"/>
    </source>
</evidence>
<dbReference type="InterPro" id="IPR012337">
    <property type="entry name" value="RNaseH-like_sf"/>
</dbReference>
<dbReference type="FunFam" id="1.10.340.70:FF:000003">
    <property type="entry name" value="Protein CBG25708"/>
    <property type="match status" value="1"/>
</dbReference>
<dbReference type="Gene3D" id="3.30.420.10">
    <property type="entry name" value="Ribonuclease H-like superfamily/Ribonuclease H"/>
    <property type="match status" value="1"/>
</dbReference>
<keyword evidence="2" id="KW-0808">Transferase</keyword>
<keyword evidence="3" id="KW-0548">Nucleotidyltransferase</keyword>
<evidence type="ECO:0000256" key="7">
    <source>
        <dbReference type="SAM" id="MobiDB-lite"/>
    </source>
</evidence>
<feature type="domain" description="Reverse transcriptase" evidence="8">
    <location>
        <begin position="512"/>
        <end position="689"/>
    </location>
</feature>
<feature type="compositionally biased region" description="Low complexity" evidence="7">
    <location>
        <begin position="213"/>
        <end position="222"/>
    </location>
</feature>
<keyword evidence="6" id="KW-0511">Multifunctional enzyme</keyword>
<dbReference type="Pfam" id="PF17919">
    <property type="entry name" value="RT_RNaseH_2"/>
    <property type="match status" value="1"/>
</dbReference>
<feature type="domain" description="Integrase catalytic" evidence="9">
    <location>
        <begin position="1058"/>
        <end position="1210"/>
    </location>
</feature>
<dbReference type="Pfam" id="PF17921">
    <property type="entry name" value="Integrase_H2C2"/>
    <property type="match status" value="1"/>
</dbReference>
<dbReference type="GO" id="GO:0004519">
    <property type="term" value="F:endonuclease activity"/>
    <property type="evidence" value="ECO:0007669"/>
    <property type="project" value="UniProtKB-KW"/>
</dbReference>
<dbReference type="InterPro" id="IPR041588">
    <property type="entry name" value="Integrase_H2C2"/>
</dbReference>
<dbReference type="InterPro" id="IPR050951">
    <property type="entry name" value="Retrovirus_Pol_polyprotein"/>
</dbReference>
<keyword evidence="5" id="KW-0378">Hydrolase</keyword>
<gene>
    <name evidence="10" type="ORF">PLXY2_LOCUS16230</name>
</gene>
<dbReference type="GO" id="GO:0003676">
    <property type="term" value="F:nucleic acid binding"/>
    <property type="evidence" value="ECO:0007669"/>
    <property type="project" value="InterPro"/>
</dbReference>
<name>A0A8S4GGJ5_PLUXY</name>
<keyword evidence="11" id="KW-1185">Reference proteome</keyword>
<evidence type="ECO:0000256" key="3">
    <source>
        <dbReference type="ARBA" id="ARBA00022695"/>
    </source>
</evidence>
<dbReference type="CDD" id="cd01647">
    <property type="entry name" value="RT_LTR"/>
    <property type="match status" value="1"/>
</dbReference>
<evidence type="ECO:0000313" key="10">
    <source>
        <dbReference type="EMBL" id="CAG9137978.1"/>
    </source>
</evidence>
<dbReference type="Proteomes" id="UP000653454">
    <property type="component" value="Unassembled WGS sequence"/>
</dbReference>
<dbReference type="FunFam" id="3.30.420.10:FF:000063">
    <property type="entry name" value="Retrovirus-related Pol polyprotein from transposon 297-like Protein"/>
    <property type="match status" value="1"/>
</dbReference>
<dbReference type="Gene3D" id="2.40.70.10">
    <property type="entry name" value="Acid Proteases"/>
    <property type="match status" value="1"/>
</dbReference>
<evidence type="ECO:0000256" key="4">
    <source>
        <dbReference type="ARBA" id="ARBA00022722"/>
    </source>
</evidence>
<dbReference type="PROSITE" id="PS50994">
    <property type="entry name" value="INTEGRASE"/>
    <property type="match status" value="1"/>
</dbReference>
<sequence>MSPPGTSSDSGSLATLNIKEFDIRSGKWSVYVSQLKAWFDINQIKMAMQSKYLIGVGPETLELIIDLCYPSAPFDVTFEDIVEKVKKHLSPKRSEIAERICFRSCKQEAGQTLSEYTARLKQLAKNCNFSGTTGTTGTTYLEENLRDQFVFGMRSDTIRFRLLTETSLTFARATELALSLEAAARDSKTNEAAAEQSRQEAVHAVHGARWPGPRAGRGQGAAAHHEARRGRGGGAGPRAQQRCYRCAGLHPAARCSFVNVECFVCGKKVARRGGNSVNNVQCEAQHNREVEDGVDYYHFDEECENDVPVYMMSAGRDQPWWCKLSVNGIELDMQIDSGAGVSIIPYFMYKKYFGNLNILPTNISLKMYCGQKVSPVGMIKCKVIYKQSTVENLELIIVDSANKVALLGRQWMVALGINCHEYVNKVGTTATGAAPARAPPRDVGTTVSHQQMFTKLSQLFPNVFSPGIGTFNGGVIHLSVTPGAKPVYCKPRQVPYALRQAVDNELNRLETEGIISPVEVSEWGTPIIVPVIKRSGAIRLCGDFKVTLNPVLEDDKYPIPRIEDIFVALQGGKLFSKIDLSHAYQQLKLSDESKMLCVIVTHLGNYCYNRLPFGVKCALSKFQRVMENLFRMKYVTIYCDDILCTGTDTVDHMNRLIVVFETLNKWGLKVEAKKCSFFQKSVSYLGYVIDAEGLHTEIEKVDAIKNTPAPQDVHRLKTFIGLVNYYAKFLPNISTILHPLHNLLRKDIKYEWSPECERAFNTIKDMLCRRPVLAHYDPARPVRVYCDASPYGVGAALTQTDDAGVERPVTHASRLLSTAEKNYAQICREGLAIIFAVHKFNHYIYGRRFILVTDCKPLAAIFSQNKAIPKMIAGRLQRWAVILSGYNYEIECIRSEENCVADALSRLPASVDKLESDIETFEFINHIEEGIAISHKDIAKETGLDPVLSKVVSLLRRNWEYCDKEELRPYWLVRESLSVEHGCVMRGARVAVPAALRGRVLAALHAAHQGAVRMKALARSYVWWPRLDADVERTCRECNTCTMESPSPPRAAIHPWAWPQAPWYRLHVDFLSPKMGIYYLVVIESHSKWIEAFCVKSTSAFYTIRVLRETFARFGNPLELVSDSGPPFSSLEFAEFLRYRGIKHIPVSPYKPSSNGAAENTVKLVKTCLKKAVRDGADVDEALQTFLMMRRATPHCTTGRTPAELLLKRNMRINLDLLVPNAEEIVRGRQLRAVNERQITCRELEEGAKVVFKIYKNNKEFWVKGSIIKRIGPLTYLMNDGSGYHKRHIDQIMRDHSVSQSNHATAGNTESITARTVATVPLASSLKSVPVTSPRAVGAQAAPAGPALPPVEGTAAPSGLISENRPMRIRRQPNRSDFEYDDAAARKSHARSSRKAFESEDDYFESNPKRIAKPTKRASQLAESDAESTVARNKKKAPSKSAAGKRHCDSDDESVPRRKSKEVKPKETKRKAPPPSKSKRPNWRVFDSDSEEESATRAPQQLRSSYTKRVADGVVCRSAQLEGGLFLDLKQYQVDDIKNVHPRKRHEKAVLALRFQADPDSPELTALQQLLHRCKSRFVEEGYFFPDKLD</sequence>
<dbReference type="SUPFAM" id="SSF50630">
    <property type="entry name" value="Acid proteases"/>
    <property type="match status" value="1"/>
</dbReference>
<dbReference type="Gene3D" id="3.10.10.10">
    <property type="entry name" value="HIV Type 1 Reverse Transcriptase, subunit A, domain 1"/>
    <property type="match status" value="1"/>
</dbReference>
<dbReference type="SUPFAM" id="SSF53098">
    <property type="entry name" value="Ribonuclease H-like"/>
    <property type="match status" value="1"/>
</dbReference>